<dbReference type="PROSITE" id="PS50005">
    <property type="entry name" value="TPR"/>
    <property type="match status" value="1"/>
</dbReference>
<dbReference type="InterPro" id="IPR019734">
    <property type="entry name" value="TPR_rpt"/>
</dbReference>
<evidence type="ECO:0000313" key="3">
    <source>
        <dbReference type="Proteomes" id="UP000234966"/>
    </source>
</evidence>
<dbReference type="InterPro" id="IPR011990">
    <property type="entry name" value="TPR-like_helical_dom_sf"/>
</dbReference>
<dbReference type="EMBL" id="NMQI01000031">
    <property type="protein sequence ID" value="PMB48293.1"/>
    <property type="molecule type" value="Genomic_DNA"/>
</dbReference>
<keyword evidence="1" id="KW-0802">TPR repeat</keyword>
<dbReference type="Proteomes" id="UP000234966">
    <property type="component" value="Unassembled WGS sequence"/>
</dbReference>
<evidence type="ECO:0000256" key="1">
    <source>
        <dbReference type="PROSITE-ProRule" id="PRU00339"/>
    </source>
</evidence>
<feature type="repeat" description="TPR" evidence="1">
    <location>
        <begin position="50"/>
        <end position="83"/>
    </location>
</feature>
<accession>A0A2N6MNC2</accession>
<dbReference type="Gene3D" id="1.25.40.10">
    <property type="entry name" value="Tetratricopeptide repeat domain"/>
    <property type="match status" value="1"/>
</dbReference>
<comment type="caution">
    <text evidence="2">The sequence shown here is derived from an EMBL/GenBank/DDBJ whole genome shotgun (WGS) entry which is preliminary data.</text>
</comment>
<sequence length="119" mass="13576">MTLDELSRRIGDAWNYQRQRNWREAASAFQQLAKEAERLEHTENALHHLVDIYYGLGLSERGLGNKAAALEAFNKAAALASESFEMVKRPDGSNNLNDEEDDRFMMLGTMIKQRIAEMS</sequence>
<name>A0A2N6MNC2_9CYAN</name>
<dbReference type="AlphaFoldDB" id="A0A2N6MNC2"/>
<protein>
    <submittedName>
        <fullName evidence="2">Uncharacterized protein</fullName>
    </submittedName>
</protein>
<dbReference type="SUPFAM" id="SSF48452">
    <property type="entry name" value="TPR-like"/>
    <property type="match status" value="1"/>
</dbReference>
<organism evidence="2 3">
    <name type="scientific">Fischerella thermalis CCMEE 5330</name>
    <dbReference type="NCBI Taxonomy" id="2019670"/>
    <lineage>
        <taxon>Bacteria</taxon>
        <taxon>Bacillati</taxon>
        <taxon>Cyanobacteriota</taxon>
        <taxon>Cyanophyceae</taxon>
        <taxon>Nostocales</taxon>
        <taxon>Hapalosiphonaceae</taxon>
        <taxon>Fischerella</taxon>
    </lineage>
</organism>
<gene>
    <name evidence="2" type="ORF">CEN41_01805</name>
</gene>
<evidence type="ECO:0000313" key="2">
    <source>
        <dbReference type="EMBL" id="PMB48293.1"/>
    </source>
</evidence>
<proteinExistence type="predicted"/>
<reference evidence="2 3" key="1">
    <citation type="submission" date="2017-07" db="EMBL/GenBank/DDBJ databases">
        <title>Genomes of Fischerella (Mastigocladus) sp. strains.</title>
        <authorList>
            <person name="Miller S.R."/>
        </authorList>
    </citation>
    <scope>NUCLEOTIDE SEQUENCE [LARGE SCALE GENOMIC DNA]</scope>
    <source>
        <strain evidence="2 3">CCMEE 5330</strain>
    </source>
</reference>